<feature type="compositionally biased region" description="Low complexity" evidence="3">
    <location>
        <begin position="45"/>
        <end position="67"/>
    </location>
</feature>
<gene>
    <name evidence="4" type="ORF">BJ964_008233</name>
</gene>
<dbReference type="Pfam" id="PF13424">
    <property type="entry name" value="TPR_12"/>
    <property type="match status" value="2"/>
</dbReference>
<dbReference type="RefSeq" id="WP_262479422.1">
    <property type="nucleotide sequence ID" value="NZ_JACHNC010000001.1"/>
</dbReference>
<sequence length="1088" mass="117091">MSVAGLIETLQRAGLSPTGREVAEALWLARHLHVAPTTPSPAPSRPADAPPTDLAEPSPALSPSAESVPIAVPSPAAGAEPVPAFPVRSPAPPGLPDPRGLQRALRPLRRRVPSPRRRVLDEAATARFIAGSGVWAPILAPAAERRFEAVLAVDTSPSMAVWRQLEADLARLLSRSGAFRDVRLCRLDGSAETLTVRTGRSGVLRPAQLIDGARRRIFLLLTDAVGARWHDGSAAREIAGWARTGPMAVLQPLPEQLWSRTGLPGRAARVTVTGTGVANEAWSVRYRRAAPEAGVAVPVLGLTAGAWRSWIRVVAGRADGVPLAIATLAPAQPSVPAWEDEPSGEPVEGFRASASPAAYQLAVCLSAVPLTLDTMRLVQHAVVGAPPSALAEVLLGGLLIRTGDESFEFIEDARERLLDELRRSEATRIVRVMSSYLAEHAGTAGPSFPALLPDVSGYLQVPAETFAWLPTSVVQRLGLRPRQSILEPEDGSSPGDRATSPHSPHQAQAPASPSFPRPGQTPAEAESPAFLQNLSLEALIEQAGAAHRALLRDLTVFELPVPEPVAALLAERVGGSATRLWGLGLLDVSPDAYDPQQPALAVNALAAGRIDPLNAAEIADLARLVAEPLYASWGGAEKISRDPGLDLQLTRLALHADTPRIVADCATGAMEALWSGPAVDAFRLGQEAIALLDRHQVPLSLLLLRRVAGAAQTSGDGDAAGQLYGRASRQAQTDDPDQIDPLDRAHVSAEHATYLIGRGDLPQAERLLRQAHDLFTSAGSDDEAAACQGIIADIFVLRGDYDEALRIRREVELPVYQRLGDTRSAALTWGSIADILHQRGEYDEALRIHNEQTLPVYQRLGDTRSAALTWGNIADILHQRGEYDEALRIHNEQTLPVYQRLGDTRSAALTWGRIADILHQRGEYDEALRIRRGMQLPVYERLGDTRSAAITWDNIADILYRRGEYDEALQIRQEKVLPVNERHNDLDGIANTTLGIAQIQLQQQDFSSALPNLLKAFEILERLQRPDGIAVVGVTLGELLAAIGEPDSARKVWEKSLAAATKIGFTDLIERISALLRNIDSEPRPVDG</sequence>
<dbReference type="EMBL" id="JACHNC010000001">
    <property type="protein sequence ID" value="MBB4754072.1"/>
    <property type="molecule type" value="Genomic_DNA"/>
</dbReference>
<protein>
    <submittedName>
        <fullName evidence="4">Tetratricopeptide (TPR) repeat protein</fullName>
    </submittedName>
</protein>
<feature type="compositionally biased region" description="Polar residues" evidence="3">
    <location>
        <begin position="500"/>
        <end position="511"/>
    </location>
</feature>
<accession>A0A7W7HPF8</accession>
<dbReference type="Pfam" id="PF07721">
    <property type="entry name" value="TPR_4"/>
    <property type="match status" value="1"/>
</dbReference>
<reference evidence="4 5" key="1">
    <citation type="submission" date="2020-08" db="EMBL/GenBank/DDBJ databases">
        <title>Sequencing the genomes of 1000 actinobacteria strains.</title>
        <authorList>
            <person name="Klenk H.-P."/>
        </authorList>
    </citation>
    <scope>NUCLEOTIDE SEQUENCE [LARGE SCALE GENOMIC DNA]</scope>
    <source>
        <strain evidence="4 5">DSM 43150</strain>
    </source>
</reference>
<dbReference type="Proteomes" id="UP000590511">
    <property type="component" value="Unassembled WGS sequence"/>
</dbReference>
<comment type="caution">
    <text evidence="4">The sequence shown here is derived from an EMBL/GenBank/DDBJ whole genome shotgun (WGS) entry which is preliminary data.</text>
</comment>
<dbReference type="AlphaFoldDB" id="A0A7W7HPF8"/>
<dbReference type="Gene3D" id="1.25.40.10">
    <property type="entry name" value="Tetratricopeptide repeat domain"/>
    <property type="match status" value="2"/>
</dbReference>
<evidence type="ECO:0000256" key="3">
    <source>
        <dbReference type="SAM" id="MobiDB-lite"/>
    </source>
</evidence>
<dbReference type="GO" id="GO:0042802">
    <property type="term" value="F:identical protein binding"/>
    <property type="evidence" value="ECO:0007669"/>
    <property type="project" value="InterPro"/>
</dbReference>
<dbReference type="InterPro" id="IPR047738">
    <property type="entry name" value="SAV_2336-like_N"/>
</dbReference>
<evidence type="ECO:0000313" key="4">
    <source>
        <dbReference type="EMBL" id="MBB4754072.1"/>
    </source>
</evidence>
<dbReference type="InterPro" id="IPR011717">
    <property type="entry name" value="TPR-4"/>
</dbReference>
<feature type="region of interest" description="Disordered" evidence="3">
    <location>
        <begin position="480"/>
        <end position="524"/>
    </location>
</feature>
<keyword evidence="1" id="KW-0677">Repeat</keyword>
<dbReference type="InterPro" id="IPR011990">
    <property type="entry name" value="TPR-like_helical_dom_sf"/>
</dbReference>
<dbReference type="PANTHER" id="PTHR45641:SF19">
    <property type="entry name" value="NEPHROCYSTIN-3"/>
    <property type="match status" value="1"/>
</dbReference>
<dbReference type="NCBIfam" id="NF041121">
    <property type="entry name" value="SAV_2336_NTERM"/>
    <property type="match status" value="1"/>
</dbReference>
<dbReference type="SUPFAM" id="SSF48452">
    <property type="entry name" value="TPR-like"/>
    <property type="match status" value="3"/>
</dbReference>
<evidence type="ECO:0000313" key="5">
    <source>
        <dbReference type="Proteomes" id="UP000590511"/>
    </source>
</evidence>
<evidence type="ECO:0000256" key="1">
    <source>
        <dbReference type="ARBA" id="ARBA00022737"/>
    </source>
</evidence>
<feature type="region of interest" description="Disordered" evidence="3">
    <location>
        <begin position="36"/>
        <end position="102"/>
    </location>
</feature>
<organism evidence="4 5">
    <name type="scientific">Actinoplanes lobatus</name>
    <dbReference type="NCBI Taxonomy" id="113568"/>
    <lineage>
        <taxon>Bacteria</taxon>
        <taxon>Bacillati</taxon>
        <taxon>Actinomycetota</taxon>
        <taxon>Actinomycetes</taxon>
        <taxon>Micromonosporales</taxon>
        <taxon>Micromonosporaceae</taxon>
        <taxon>Actinoplanes</taxon>
    </lineage>
</organism>
<name>A0A7W7HPF8_9ACTN</name>
<evidence type="ECO:0000256" key="2">
    <source>
        <dbReference type="ARBA" id="ARBA00022803"/>
    </source>
</evidence>
<proteinExistence type="predicted"/>
<dbReference type="PANTHER" id="PTHR45641">
    <property type="entry name" value="TETRATRICOPEPTIDE REPEAT PROTEIN (AFU_ORTHOLOGUE AFUA_6G03870)"/>
    <property type="match status" value="1"/>
</dbReference>
<keyword evidence="2" id="KW-0802">TPR repeat</keyword>